<dbReference type="InterPro" id="IPR003661">
    <property type="entry name" value="HisK_dim/P_dom"/>
</dbReference>
<dbReference type="Proteomes" id="UP000540989">
    <property type="component" value="Unassembled WGS sequence"/>
</dbReference>
<dbReference type="SUPFAM" id="SSF47384">
    <property type="entry name" value="Homodimeric domain of signal transducing histidine kinase"/>
    <property type="match status" value="1"/>
</dbReference>
<evidence type="ECO:0000313" key="10">
    <source>
        <dbReference type="Proteomes" id="UP000540989"/>
    </source>
</evidence>
<evidence type="ECO:0000259" key="8">
    <source>
        <dbReference type="PROSITE" id="PS50113"/>
    </source>
</evidence>
<reference evidence="9 10" key="1">
    <citation type="submission" date="2020-08" db="EMBL/GenBank/DDBJ databases">
        <title>Genomic Encyclopedia of Type Strains, Phase IV (KMG-V): Genome sequencing to study the core and pangenomes of soil and plant-associated prokaryotes.</title>
        <authorList>
            <person name="Whitman W."/>
        </authorList>
    </citation>
    <scope>NUCLEOTIDE SEQUENCE [LARGE SCALE GENOMIC DNA]</scope>
    <source>
        <strain evidence="9 10">M8UP14</strain>
    </source>
</reference>
<proteinExistence type="predicted"/>
<comment type="caution">
    <text evidence="9">The sequence shown here is derived from an EMBL/GenBank/DDBJ whole genome shotgun (WGS) entry which is preliminary data.</text>
</comment>
<dbReference type="Pfam" id="PF08447">
    <property type="entry name" value="PAS_3"/>
    <property type="match status" value="3"/>
</dbReference>
<dbReference type="PANTHER" id="PTHR43304:SF1">
    <property type="entry name" value="PAC DOMAIN-CONTAINING PROTEIN"/>
    <property type="match status" value="1"/>
</dbReference>
<evidence type="ECO:0000256" key="1">
    <source>
        <dbReference type="ARBA" id="ARBA00000085"/>
    </source>
</evidence>
<dbReference type="PROSITE" id="PS50109">
    <property type="entry name" value="HIS_KIN"/>
    <property type="match status" value="1"/>
</dbReference>
<dbReference type="PROSITE" id="PS50113">
    <property type="entry name" value="PAC"/>
    <property type="match status" value="3"/>
</dbReference>
<accession>A0A7W8E6E3</accession>
<organism evidence="9 10">
    <name type="scientific">Granulicella aggregans</name>
    <dbReference type="NCBI Taxonomy" id="474949"/>
    <lineage>
        <taxon>Bacteria</taxon>
        <taxon>Pseudomonadati</taxon>
        <taxon>Acidobacteriota</taxon>
        <taxon>Terriglobia</taxon>
        <taxon>Terriglobales</taxon>
        <taxon>Acidobacteriaceae</taxon>
        <taxon>Granulicella</taxon>
    </lineage>
</organism>
<dbReference type="CDD" id="cd00130">
    <property type="entry name" value="PAS"/>
    <property type="match status" value="3"/>
</dbReference>
<dbReference type="InterPro" id="IPR003594">
    <property type="entry name" value="HATPase_dom"/>
</dbReference>
<dbReference type="FunFam" id="3.30.450.20:FF:000099">
    <property type="entry name" value="Sensory box sensor histidine kinase"/>
    <property type="match status" value="1"/>
</dbReference>
<dbReference type="EMBL" id="JACHIP010000028">
    <property type="protein sequence ID" value="MBB5061113.1"/>
    <property type="molecule type" value="Genomic_DNA"/>
</dbReference>
<feature type="domain" description="Histidine kinase" evidence="6">
    <location>
        <begin position="425"/>
        <end position="640"/>
    </location>
</feature>
<dbReference type="InterPro" id="IPR000014">
    <property type="entry name" value="PAS"/>
</dbReference>
<dbReference type="InterPro" id="IPR004358">
    <property type="entry name" value="Sig_transdc_His_kin-like_C"/>
</dbReference>
<dbReference type="CDD" id="cd00082">
    <property type="entry name" value="HisKA"/>
    <property type="match status" value="1"/>
</dbReference>
<evidence type="ECO:0000259" key="7">
    <source>
        <dbReference type="PROSITE" id="PS50112"/>
    </source>
</evidence>
<dbReference type="Gene3D" id="3.30.450.20">
    <property type="entry name" value="PAS domain"/>
    <property type="match status" value="3"/>
</dbReference>
<evidence type="ECO:0000256" key="3">
    <source>
        <dbReference type="ARBA" id="ARBA00022553"/>
    </source>
</evidence>
<dbReference type="InterPro" id="IPR000700">
    <property type="entry name" value="PAS-assoc_C"/>
</dbReference>
<dbReference type="Gene3D" id="3.30.565.10">
    <property type="entry name" value="Histidine kinase-like ATPase, C-terminal domain"/>
    <property type="match status" value="1"/>
</dbReference>
<dbReference type="SUPFAM" id="SSF55785">
    <property type="entry name" value="PYP-like sensor domain (PAS domain)"/>
    <property type="match status" value="3"/>
</dbReference>
<dbReference type="Pfam" id="PF00512">
    <property type="entry name" value="HisKA"/>
    <property type="match status" value="1"/>
</dbReference>
<evidence type="ECO:0000256" key="5">
    <source>
        <dbReference type="ARBA" id="ARBA00022777"/>
    </source>
</evidence>
<evidence type="ECO:0000313" key="9">
    <source>
        <dbReference type="EMBL" id="MBB5061113.1"/>
    </source>
</evidence>
<dbReference type="InterPro" id="IPR036097">
    <property type="entry name" value="HisK_dim/P_sf"/>
</dbReference>
<dbReference type="Gene3D" id="2.10.70.100">
    <property type="match status" value="1"/>
</dbReference>
<evidence type="ECO:0000256" key="4">
    <source>
        <dbReference type="ARBA" id="ARBA00022679"/>
    </source>
</evidence>
<dbReference type="NCBIfam" id="TIGR00229">
    <property type="entry name" value="sensory_box"/>
    <property type="match status" value="2"/>
</dbReference>
<dbReference type="PANTHER" id="PTHR43304">
    <property type="entry name" value="PHYTOCHROME-LIKE PROTEIN CPH1"/>
    <property type="match status" value="1"/>
</dbReference>
<dbReference type="RefSeq" id="WP_184223818.1">
    <property type="nucleotide sequence ID" value="NZ_JACHIP010000028.1"/>
</dbReference>
<dbReference type="InterPro" id="IPR052162">
    <property type="entry name" value="Sensor_kinase/Photoreceptor"/>
</dbReference>
<feature type="domain" description="PAC" evidence="8">
    <location>
        <begin position="101"/>
        <end position="153"/>
    </location>
</feature>
<keyword evidence="4" id="KW-0808">Transferase</keyword>
<dbReference type="AlphaFoldDB" id="A0A7W8E6E3"/>
<sequence length="645" mass="72597">MAELTDRRSKRLGSAQADRALAFGNGVDGGYLRELLDSIPALVASLNPKWEVEFVNQPLLDYLGKPFHVLKDWQRSDVVHPDDLSIAVHNIDLASRTGESFDMEVRCRRYDNTFHWFQIRAVSLHDHVGNLTRWSMHMVDIEERKRSEEALESTGRDLRLAINTMPVLAWSTKPDGEADFFNEHFLTYTGLSPEGAAGWGWTAALHPDDRAPLATYWQTLLAEGGTGEFEARMRRSDGEYRYFLFRADPLRNNDGKIVKWYGTNTDINDRKNAEEQLRRSEAFLTEAQRLARIGRFTWRVATAEIWWSNEMYAMFEFEFGRTITFDLIASRLHPDDLRYVADMNQRANAAMSDLEYEHRLVMPNGEVKYMHLIAHSRRDSDGTLEYIGAVQDVTQRRRAEEALAKARQELANVTKATSLGVLTASIAHEVNQPLAGIITNASTCLRMLDGNPPNVDGARETARRTIRDGNRAADVIARLRSLFGQRKIIAEPLDLSEVAREVIFMSVGELQGKFVRLDEELAADLPLVQADRIQIQQVILNLLRNAADAMDRVTDRVKVIQITTAFDGGHVSLAVRDAGVGLDPIFGETIFEAFNTTKPNGMGIGLSVSRSIVTAHQGRIWAEQNDGPGATFTLALPIPLRTEAY</sequence>
<keyword evidence="3" id="KW-0597">Phosphoprotein</keyword>
<dbReference type="PROSITE" id="PS50112">
    <property type="entry name" value="PAS"/>
    <property type="match status" value="1"/>
</dbReference>
<dbReference type="SMART" id="SM00091">
    <property type="entry name" value="PAS"/>
    <property type="match status" value="2"/>
</dbReference>
<dbReference type="GO" id="GO:0000155">
    <property type="term" value="F:phosphorelay sensor kinase activity"/>
    <property type="evidence" value="ECO:0007669"/>
    <property type="project" value="InterPro"/>
</dbReference>
<feature type="domain" description="PAC" evidence="8">
    <location>
        <begin position="354"/>
        <end position="405"/>
    </location>
</feature>
<comment type="catalytic activity">
    <reaction evidence="1">
        <text>ATP + protein L-histidine = ADP + protein N-phospho-L-histidine.</text>
        <dbReference type="EC" id="2.7.13.3"/>
    </reaction>
</comment>
<dbReference type="EC" id="2.7.13.3" evidence="2"/>
<dbReference type="SMART" id="SM00086">
    <property type="entry name" value="PAC"/>
    <property type="match status" value="3"/>
</dbReference>
<evidence type="ECO:0000259" key="6">
    <source>
        <dbReference type="PROSITE" id="PS50109"/>
    </source>
</evidence>
<keyword evidence="5" id="KW-0418">Kinase</keyword>
<dbReference type="InterPro" id="IPR001610">
    <property type="entry name" value="PAC"/>
</dbReference>
<keyword evidence="10" id="KW-1185">Reference proteome</keyword>
<feature type="domain" description="PAS" evidence="7">
    <location>
        <begin position="154"/>
        <end position="224"/>
    </location>
</feature>
<dbReference type="Pfam" id="PF02518">
    <property type="entry name" value="HATPase_c"/>
    <property type="match status" value="1"/>
</dbReference>
<dbReference type="SUPFAM" id="SSF55874">
    <property type="entry name" value="ATPase domain of HSP90 chaperone/DNA topoisomerase II/histidine kinase"/>
    <property type="match status" value="1"/>
</dbReference>
<dbReference type="SMART" id="SM00388">
    <property type="entry name" value="HisKA"/>
    <property type="match status" value="1"/>
</dbReference>
<gene>
    <name evidence="9" type="ORF">HDF16_005849</name>
</gene>
<dbReference type="SMART" id="SM00387">
    <property type="entry name" value="HATPase_c"/>
    <property type="match status" value="1"/>
</dbReference>
<feature type="domain" description="PAC" evidence="8">
    <location>
        <begin position="227"/>
        <end position="279"/>
    </location>
</feature>
<dbReference type="PRINTS" id="PR00344">
    <property type="entry name" value="BCTRLSENSOR"/>
</dbReference>
<protein>
    <recommendedName>
        <fullName evidence="2">histidine kinase</fullName>
        <ecNumber evidence="2">2.7.13.3</ecNumber>
    </recommendedName>
</protein>
<dbReference type="InterPro" id="IPR036890">
    <property type="entry name" value="HATPase_C_sf"/>
</dbReference>
<name>A0A7W8E6E3_9BACT</name>
<dbReference type="InterPro" id="IPR035965">
    <property type="entry name" value="PAS-like_dom_sf"/>
</dbReference>
<evidence type="ECO:0000256" key="2">
    <source>
        <dbReference type="ARBA" id="ARBA00012438"/>
    </source>
</evidence>
<dbReference type="InterPro" id="IPR013655">
    <property type="entry name" value="PAS_fold_3"/>
</dbReference>
<dbReference type="InterPro" id="IPR005467">
    <property type="entry name" value="His_kinase_dom"/>
</dbReference>
<dbReference type="Gene3D" id="1.10.287.130">
    <property type="match status" value="1"/>
</dbReference>